<evidence type="ECO:0000259" key="16">
    <source>
        <dbReference type="PROSITE" id="PS50262"/>
    </source>
</evidence>
<dbReference type="GeneID" id="106159800"/>
<protein>
    <submittedName>
        <fullName evidence="18">Uncharacterized protein LOC106159800</fullName>
    </submittedName>
</protein>
<evidence type="ECO:0000256" key="8">
    <source>
        <dbReference type="ARBA" id="ARBA00023069"/>
    </source>
</evidence>
<evidence type="ECO:0000256" key="2">
    <source>
        <dbReference type="ARBA" id="ARBA00004651"/>
    </source>
</evidence>
<evidence type="ECO:0000256" key="7">
    <source>
        <dbReference type="ARBA" id="ARBA00023040"/>
    </source>
</evidence>
<keyword evidence="7" id="KW-0297">G-protein coupled receptor</keyword>
<keyword evidence="17" id="KW-1185">Reference proteome</keyword>
<dbReference type="InterPro" id="IPR017452">
    <property type="entry name" value="GPCR_Rhodpsn_7TM"/>
</dbReference>
<evidence type="ECO:0000313" key="17">
    <source>
        <dbReference type="Proteomes" id="UP000085678"/>
    </source>
</evidence>
<dbReference type="PROSITE" id="PS50262">
    <property type="entry name" value="G_PROTEIN_RECEP_F1_2"/>
    <property type="match status" value="1"/>
</dbReference>
<sequence length="305" mass="33598">MSTTGIPRNETVLPLENSSVMAEALMPTVIYNSTDGRDQSLTEAGGLIAMVLITILGAVGNTCLVVIILVSKNLRKNLTHAYVLNLACIDGLASILLLPLAAVTFSRGSWQLGNRREERFIFVNVTTQTDRTTAIATVSGTDRSGGAYTNTDHVHSQVVRTSKSPPHTCKAFRTLLLVYGSFLCLWVPYYVISLISPFQSIDTYYVLIATWLGYASFAINPFFYGWLNRSIREQIVEALQHCKRKILCRDPESAVRTSGNIEEAANGGGLESGGAFEDFYQFIGCKASYDARNRPGDMTNIEQRF</sequence>
<dbReference type="GO" id="GO:0060170">
    <property type="term" value="C:ciliary membrane"/>
    <property type="evidence" value="ECO:0007669"/>
    <property type="project" value="UniProtKB-SubCell"/>
</dbReference>
<dbReference type="PANTHER" id="PTHR22752">
    <property type="entry name" value="G PROTEIN-COUPLED RECEPTOR"/>
    <property type="match status" value="1"/>
</dbReference>
<organism evidence="17 18">
    <name type="scientific">Lingula anatina</name>
    <name type="common">Brachiopod</name>
    <name type="synonym">Lingula unguis</name>
    <dbReference type="NCBI Taxonomy" id="7574"/>
    <lineage>
        <taxon>Eukaryota</taxon>
        <taxon>Metazoa</taxon>
        <taxon>Spiralia</taxon>
        <taxon>Lophotrochozoa</taxon>
        <taxon>Brachiopoda</taxon>
        <taxon>Linguliformea</taxon>
        <taxon>Lingulata</taxon>
        <taxon>Lingulida</taxon>
        <taxon>Linguloidea</taxon>
        <taxon>Lingulidae</taxon>
        <taxon>Lingula</taxon>
    </lineage>
</organism>
<evidence type="ECO:0000256" key="4">
    <source>
        <dbReference type="ARBA" id="ARBA00022475"/>
    </source>
</evidence>
<comment type="subcellular location">
    <subcellularLocation>
        <location evidence="2">Cell membrane</location>
        <topology evidence="2">Multi-pass membrane protein</topology>
    </subcellularLocation>
    <subcellularLocation>
        <location evidence="1">Cell projection</location>
        <location evidence="1">Cilium membrane</location>
    </subcellularLocation>
</comment>
<proteinExistence type="predicted"/>
<dbReference type="RefSeq" id="XP_013391655.1">
    <property type="nucleotide sequence ID" value="XM_013536201.1"/>
</dbReference>
<evidence type="ECO:0000256" key="3">
    <source>
        <dbReference type="ARBA" id="ARBA00022473"/>
    </source>
</evidence>
<keyword evidence="5 15" id="KW-0812">Transmembrane</keyword>
<keyword evidence="13" id="KW-0807">Transducer</keyword>
<evidence type="ECO:0000256" key="14">
    <source>
        <dbReference type="ARBA" id="ARBA00023273"/>
    </source>
</evidence>
<keyword evidence="14" id="KW-0966">Cell projection</keyword>
<dbReference type="SUPFAM" id="SSF81321">
    <property type="entry name" value="Family A G protein-coupled receptor-like"/>
    <property type="match status" value="2"/>
</dbReference>
<dbReference type="PRINTS" id="PR00237">
    <property type="entry name" value="GPCRRHODOPSN"/>
</dbReference>
<feature type="transmembrane region" description="Helical" evidence="15">
    <location>
        <begin position="171"/>
        <end position="192"/>
    </location>
</feature>
<evidence type="ECO:0000313" key="18">
    <source>
        <dbReference type="RefSeq" id="XP_013391655.1"/>
    </source>
</evidence>
<feature type="domain" description="G-protein coupled receptors family 1 profile" evidence="16">
    <location>
        <begin position="63"/>
        <end position="224"/>
    </location>
</feature>
<keyword evidence="8" id="KW-0969">Cilium</keyword>
<keyword evidence="11" id="KW-0675">Receptor</keyword>
<dbReference type="InterPro" id="IPR000276">
    <property type="entry name" value="GPCR_Rhodpsn"/>
</dbReference>
<evidence type="ECO:0000256" key="1">
    <source>
        <dbReference type="ARBA" id="ARBA00004309"/>
    </source>
</evidence>
<dbReference type="STRING" id="7574.A0A1S3I067"/>
<feature type="transmembrane region" description="Helical" evidence="15">
    <location>
        <begin position="47"/>
        <end position="70"/>
    </location>
</feature>
<evidence type="ECO:0000256" key="13">
    <source>
        <dbReference type="ARBA" id="ARBA00023224"/>
    </source>
</evidence>
<reference evidence="18" key="1">
    <citation type="submission" date="2025-08" db="UniProtKB">
        <authorList>
            <consortium name="RefSeq"/>
        </authorList>
    </citation>
    <scope>IDENTIFICATION</scope>
    <source>
        <tissue evidence="18">Gonads</tissue>
    </source>
</reference>
<keyword evidence="4" id="KW-1003">Cell membrane</keyword>
<dbReference type="CDD" id="cd00637">
    <property type="entry name" value="7tm_classA_rhodopsin-like"/>
    <property type="match status" value="1"/>
</dbReference>
<feature type="transmembrane region" description="Helical" evidence="15">
    <location>
        <begin position="204"/>
        <end position="227"/>
    </location>
</feature>
<dbReference type="Pfam" id="PF00001">
    <property type="entry name" value="7tm_1"/>
    <property type="match status" value="2"/>
</dbReference>
<feature type="transmembrane region" description="Helical" evidence="15">
    <location>
        <begin position="82"/>
        <end position="106"/>
    </location>
</feature>
<keyword evidence="12" id="KW-0325">Glycoprotein</keyword>
<name>A0A1S3I067_LINAN</name>
<evidence type="ECO:0000256" key="10">
    <source>
        <dbReference type="ARBA" id="ARBA00023157"/>
    </source>
</evidence>
<dbReference type="InParanoid" id="A0A1S3I067"/>
<evidence type="ECO:0000256" key="15">
    <source>
        <dbReference type="SAM" id="Phobius"/>
    </source>
</evidence>
<accession>A0A1S3I067</accession>
<dbReference type="AlphaFoldDB" id="A0A1S3I067"/>
<evidence type="ECO:0000256" key="6">
    <source>
        <dbReference type="ARBA" id="ARBA00022989"/>
    </source>
</evidence>
<keyword evidence="10" id="KW-1015">Disulfide bond</keyword>
<evidence type="ECO:0000256" key="5">
    <source>
        <dbReference type="ARBA" id="ARBA00022692"/>
    </source>
</evidence>
<evidence type="ECO:0000256" key="12">
    <source>
        <dbReference type="ARBA" id="ARBA00023180"/>
    </source>
</evidence>
<evidence type="ECO:0000256" key="11">
    <source>
        <dbReference type="ARBA" id="ARBA00023170"/>
    </source>
</evidence>
<gene>
    <name evidence="18" type="primary">LOC106159800</name>
</gene>
<dbReference type="Proteomes" id="UP000085678">
    <property type="component" value="Unplaced"/>
</dbReference>
<keyword evidence="3" id="KW-0217">Developmental protein</keyword>
<dbReference type="KEGG" id="lak:106159800"/>
<dbReference type="Gene3D" id="1.20.1070.10">
    <property type="entry name" value="Rhodopsin 7-helix transmembrane proteins"/>
    <property type="match status" value="2"/>
</dbReference>
<dbReference type="GO" id="GO:0004930">
    <property type="term" value="F:G protein-coupled receptor activity"/>
    <property type="evidence" value="ECO:0007669"/>
    <property type="project" value="UniProtKB-KW"/>
</dbReference>
<dbReference type="PANTHER" id="PTHR22752:SF10">
    <property type="entry name" value="G-PROTEIN COUPLED RECEPTOR 161"/>
    <property type="match status" value="1"/>
</dbReference>
<evidence type="ECO:0000256" key="9">
    <source>
        <dbReference type="ARBA" id="ARBA00023136"/>
    </source>
</evidence>
<keyword evidence="6 15" id="KW-1133">Transmembrane helix</keyword>
<keyword evidence="9 15" id="KW-0472">Membrane</keyword>
<dbReference type="OrthoDB" id="6117944at2759"/>